<protein>
    <submittedName>
        <fullName evidence="1">Uncharacterized protein</fullName>
    </submittedName>
</protein>
<reference evidence="1" key="2">
    <citation type="submission" date="2022-01" db="EMBL/GenBank/DDBJ databases">
        <authorList>
            <person name="Yamashiro T."/>
            <person name="Shiraishi A."/>
            <person name="Satake H."/>
            <person name="Nakayama K."/>
        </authorList>
    </citation>
    <scope>NUCLEOTIDE SEQUENCE</scope>
</reference>
<proteinExistence type="predicted"/>
<dbReference type="EMBL" id="BQNB010012444">
    <property type="protein sequence ID" value="GJT03641.1"/>
    <property type="molecule type" value="Genomic_DNA"/>
</dbReference>
<organism evidence="1 2">
    <name type="scientific">Tanacetum coccineum</name>
    <dbReference type="NCBI Taxonomy" id="301880"/>
    <lineage>
        <taxon>Eukaryota</taxon>
        <taxon>Viridiplantae</taxon>
        <taxon>Streptophyta</taxon>
        <taxon>Embryophyta</taxon>
        <taxon>Tracheophyta</taxon>
        <taxon>Spermatophyta</taxon>
        <taxon>Magnoliopsida</taxon>
        <taxon>eudicotyledons</taxon>
        <taxon>Gunneridae</taxon>
        <taxon>Pentapetalae</taxon>
        <taxon>asterids</taxon>
        <taxon>campanulids</taxon>
        <taxon>Asterales</taxon>
        <taxon>Asteraceae</taxon>
        <taxon>Asteroideae</taxon>
        <taxon>Anthemideae</taxon>
        <taxon>Anthemidinae</taxon>
        <taxon>Tanacetum</taxon>
    </lineage>
</organism>
<comment type="caution">
    <text evidence="1">The sequence shown here is derived from an EMBL/GenBank/DDBJ whole genome shotgun (WGS) entry which is preliminary data.</text>
</comment>
<evidence type="ECO:0000313" key="1">
    <source>
        <dbReference type="EMBL" id="GJT03641.1"/>
    </source>
</evidence>
<dbReference type="Proteomes" id="UP001151760">
    <property type="component" value="Unassembled WGS sequence"/>
</dbReference>
<evidence type="ECO:0000313" key="2">
    <source>
        <dbReference type="Proteomes" id="UP001151760"/>
    </source>
</evidence>
<accession>A0ABQ5AMV4</accession>
<reference evidence="1" key="1">
    <citation type="journal article" date="2022" name="Int. J. Mol. Sci.">
        <title>Draft Genome of Tanacetum Coccineum: Genomic Comparison of Closely Related Tanacetum-Family Plants.</title>
        <authorList>
            <person name="Yamashiro T."/>
            <person name="Shiraishi A."/>
            <person name="Nakayama K."/>
            <person name="Satake H."/>
        </authorList>
    </citation>
    <scope>NUCLEOTIDE SEQUENCE</scope>
</reference>
<sequence>MFCDRCIQFQKKEVEHSSFQWRRNKDFLGNSWANTENLSEYVNIYLELFVIQTKLIGSRYLDLLNSEPELLHVDFWYICSDSKGFEAWRSFDDILDNLESFFSLRHIGFNPHVFVLDSTLSC</sequence>
<gene>
    <name evidence="1" type="ORF">Tco_0838103</name>
</gene>
<name>A0ABQ5AMV4_9ASTR</name>
<keyword evidence="2" id="KW-1185">Reference proteome</keyword>